<sequence length="393" mass="40777">MAVIQARGLGKQYKGKTAVSNLSFDVRPGTVTGFLGPNGSGKSTTMRLMLGLDRGEGTCLFDGQDFVTLAEPMRHVGALLEAKPFHPTRSARNHLRMLASPNRIPDSRVDEVLSIVGLSDVTNKHPSTFSLGMGQRLGLAAALLGDPHTLILDEPANGLDPQGIRWMRDLLKSLASEGRSVFVSSHLLSEMALMADELVVIGRGRMIANGPVEAFTAQSSANHVRVRTPQASELAALIGAKLAGNGSVNLVGEGELSVVGLPSDVLGDMAFENKIRIHELATMEASLEDAFLELTGGSEEYQAHQQAPRGPQPGQGGPGYGPGGPGPYGAPGHAGPPPGQAGPMYGAPGQAGPPPGQQPPPGWGPPPQQQPQQGPPPNFPHGPQGPGNNGGQA</sequence>
<evidence type="ECO:0000256" key="5">
    <source>
        <dbReference type="SAM" id="MobiDB-lite"/>
    </source>
</evidence>
<evidence type="ECO:0000313" key="8">
    <source>
        <dbReference type="Proteomes" id="UP000540656"/>
    </source>
</evidence>
<evidence type="ECO:0000256" key="2">
    <source>
        <dbReference type="ARBA" id="ARBA00022448"/>
    </source>
</evidence>
<evidence type="ECO:0000256" key="1">
    <source>
        <dbReference type="ARBA" id="ARBA00005417"/>
    </source>
</evidence>
<feature type="compositionally biased region" description="Gly residues" evidence="5">
    <location>
        <begin position="313"/>
        <end position="329"/>
    </location>
</feature>
<reference evidence="7 8" key="1">
    <citation type="submission" date="2020-07" db="EMBL/GenBank/DDBJ databases">
        <title>Sequencing the genomes of 1000 actinobacteria strains.</title>
        <authorList>
            <person name="Klenk H.-P."/>
        </authorList>
    </citation>
    <scope>NUCLEOTIDE SEQUENCE [LARGE SCALE GENOMIC DNA]</scope>
    <source>
        <strain evidence="7 8">DSM 23819</strain>
    </source>
</reference>
<accession>A0A7Y9S4Q8</accession>
<dbReference type="Pfam" id="PF00005">
    <property type="entry name" value="ABC_tran"/>
    <property type="match status" value="1"/>
</dbReference>
<dbReference type="RefSeq" id="WP_179503035.1">
    <property type="nucleotide sequence ID" value="NZ_JACCAA010000001.1"/>
</dbReference>
<dbReference type="AlphaFoldDB" id="A0A7Y9S4Q8"/>
<comment type="caution">
    <text evidence="7">The sequence shown here is derived from an EMBL/GenBank/DDBJ whole genome shotgun (WGS) entry which is preliminary data.</text>
</comment>
<comment type="similarity">
    <text evidence="1">Belongs to the ABC transporter superfamily.</text>
</comment>
<evidence type="ECO:0000259" key="6">
    <source>
        <dbReference type="PROSITE" id="PS50893"/>
    </source>
</evidence>
<dbReference type="PANTHER" id="PTHR43335:SF4">
    <property type="entry name" value="ABC TRANSPORTER, ATP-BINDING PROTEIN"/>
    <property type="match status" value="1"/>
</dbReference>
<keyword evidence="2" id="KW-0813">Transport</keyword>
<feature type="compositionally biased region" description="Pro residues" evidence="5">
    <location>
        <begin position="351"/>
        <end position="380"/>
    </location>
</feature>
<dbReference type="InterPro" id="IPR003593">
    <property type="entry name" value="AAA+_ATPase"/>
</dbReference>
<feature type="domain" description="ABC transporter" evidence="6">
    <location>
        <begin position="4"/>
        <end position="228"/>
    </location>
</feature>
<keyword evidence="4 7" id="KW-0067">ATP-binding</keyword>
<dbReference type="PANTHER" id="PTHR43335">
    <property type="entry name" value="ABC TRANSPORTER, ATP-BINDING PROTEIN"/>
    <property type="match status" value="1"/>
</dbReference>
<dbReference type="InterPro" id="IPR027417">
    <property type="entry name" value="P-loop_NTPase"/>
</dbReference>
<dbReference type="CDD" id="cd03268">
    <property type="entry name" value="ABC_BcrA_bacitracin_resist"/>
    <property type="match status" value="1"/>
</dbReference>
<dbReference type="GO" id="GO:0005524">
    <property type="term" value="F:ATP binding"/>
    <property type="evidence" value="ECO:0007669"/>
    <property type="project" value="UniProtKB-KW"/>
</dbReference>
<feature type="compositionally biased region" description="Low complexity" evidence="5">
    <location>
        <begin position="341"/>
        <end position="350"/>
    </location>
</feature>
<name>A0A7Y9S4Q8_9ACTN</name>
<dbReference type="Proteomes" id="UP000540656">
    <property type="component" value="Unassembled WGS sequence"/>
</dbReference>
<feature type="compositionally biased region" description="Gly residues" evidence="5">
    <location>
        <begin position="384"/>
        <end position="393"/>
    </location>
</feature>
<keyword evidence="8" id="KW-1185">Reference proteome</keyword>
<proteinExistence type="inferred from homology"/>
<evidence type="ECO:0000256" key="4">
    <source>
        <dbReference type="ARBA" id="ARBA00022840"/>
    </source>
</evidence>
<dbReference type="EMBL" id="JACCAA010000001">
    <property type="protein sequence ID" value="NYG60053.1"/>
    <property type="molecule type" value="Genomic_DNA"/>
</dbReference>
<evidence type="ECO:0000313" key="7">
    <source>
        <dbReference type="EMBL" id="NYG60053.1"/>
    </source>
</evidence>
<protein>
    <submittedName>
        <fullName evidence="7">ABC-2 type transport system ATP-binding protein</fullName>
    </submittedName>
</protein>
<dbReference type="SMART" id="SM00382">
    <property type="entry name" value="AAA"/>
    <property type="match status" value="1"/>
</dbReference>
<evidence type="ECO:0000256" key="3">
    <source>
        <dbReference type="ARBA" id="ARBA00022741"/>
    </source>
</evidence>
<organism evidence="7 8">
    <name type="scientific">Nocardioides daedukensis</name>
    <dbReference type="NCBI Taxonomy" id="634462"/>
    <lineage>
        <taxon>Bacteria</taxon>
        <taxon>Bacillati</taxon>
        <taxon>Actinomycetota</taxon>
        <taxon>Actinomycetes</taxon>
        <taxon>Propionibacteriales</taxon>
        <taxon>Nocardioidaceae</taxon>
        <taxon>Nocardioides</taxon>
    </lineage>
</organism>
<gene>
    <name evidence="7" type="ORF">BJ980_002976</name>
</gene>
<dbReference type="Gene3D" id="3.40.50.300">
    <property type="entry name" value="P-loop containing nucleotide triphosphate hydrolases"/>
    <property type="match status" value="1"/>
</dbReference>
<feature type="region of interest" description="Disordered" evidence="5">
    <location>
        <begin position="300"/>
        <end position="393"/>
    </location>
</feature>
<dbReference type="PROSITE" id="PS50893">
    <property type="entry name" value="ABC_TRANSPORTER_2"/>
    <property type="match status" value="1"/>
</dbReference>
<dbReference type="SUPFAM" id="SSF52540">
    <property type="entry name" value="P-loop containing nucleoside triphosphate hydrolases"/>
    <property type="match status" value="1"/>
</dbReference>
<dbReference type="GO" id="GO:0016887">
    <property type="term" value="F:ATP hydrolysis activity"/>
    <property type="evidence" value="ECO:0007669"/>
    <property type="project" value="InterPro"/>
</dbReference>
<dbReference type="InterPro" id="IPR003439">
    <property type="entry name" value="ABC_transporter-like_ATP-bd"/>
</dbReference>
<keyword evidence="3" id="KW-0547">Nucleotide-binding</keyword>